<evidence type="ECO:0000256" key="2">
    <source>
        <dbReference type="ARBA" id="ARBA00022723"/>
    </source>
</evidence>
<proteinExistence type="predicted"/>
<dbReference type="InterPro" id="IPR011206">
    <property type="entry name" value="Citrate_lyase_beta/mcl1/mcl2"/>
</dbReference>
<dbReference type="PIRSF" id="PIRSF015582">
    <property type="entry name" value="Cit_lyase_B"/>
    <property type="match status" value="1"/>
</dbReference>
<dbReference type="AlphaFoldDB" id="A0A4R2Q9E5"/>
<dbReference type="GO" id="GO:0016829">
    <property type="term" value="F:lyase activity"/>
    <property type="evidence" value="ECO:0007669"/>
    <property type="project" value="UniProtKB-KW"/>
</dbReference>
<dbReference type="SUPFAM" id="SSF51621">
    <property type="entry name" value="Phosphoenolpyruvate/pyruvate domain"/>
    <property type="match status" value="1"/>
</dbReference>
<dbReference type="Pfam" id="PF03328">
    <property type="entry name" value="HpcH_HpaI"/>
    <property type="match status" value="1"/>
</dbReference>
<feature type="domain" description="HpcH/HpaI aldolase/citrate lyase" evidence="6">
    <location>
        <begin position="14"/>
        <end position="238"/>
    </location>
</feature>
<dbReference type="PANTHER" id="PTHR32308:SF10">
    <property type="entry name" value="CITRATE LYASE SUBUNIT BETA"/>
    <property type="match status" value="1"/>
</dbReference>
<feature type="binding site" evidence="4">
    <location>
        <position position="70"/>
    </location>
    <ligand>
        <name>substrate</name>
    </ligand>
</feature>
<sequence length="303" mass="32788">MDTAIRPRRSELATPASNDWMFEKAAGAGADLVFLDLEDAVTEAEKAPSRAKAVAGLRDIDWGQTTRAVRINGIDTRWAYRDIIDVVSGAGAALDTLIVPKVRAARDVWWVDVLLSQLETDLGLANRIALEVLIEEAEGLVNVAEIVRASDRLEAVIFGAGDFSASQGARVDTNFEPTAEYPGDLWHYARSRIVVAARMAGIDAIDAPFPNFRDPDAYRTASERASVLGYNGKWAIHPSQVPIANEVFAPTADEIRHARAVVAAYRDAERAGRGATSVDGMLVDAAHLRLSDNIARKADLLGL</sequence>
<dbReference type="InterPro" id="IPR015813">
    <property type="entry name" value="Pyrv/PenolPyrv_kinase-like_dom"/>
</dbReference>
<accession>A0A4R2Q9E5</accession>
<dbReference type="InterPro" id="IPR040442">
    <property type="entry name" value="Pyrv_kinase-like_dom_sf"/>
</dbReference>
<dbReference type="GO" id="GO:0000287">
    <property type="term" value="F:magnesium ion binding"/>
    <property type="evidence" value="ECO:0007669"/>
    <property type="project" value="TreeGrafter"/>
</dbReference>
<dbReference type="GO" id="GO:0006107">
    <property type="term" value="P:oxaloacetate metabolic process"/>
    <property type="evidence" value="ECO:0007669"/>
    <property type="project" value="TreeGrafter"/>
</dbReference>
<evidence type="ECO:0000256" key="3">
    <source>
        <dbReference type="ARBA" id="ARBA00022842"/>
    </source>
</evidence>
<keyword evidence="2 5" id="KW-0479">Metal-binding</keyword>
<comment type="caution">
    <text evidence="7">The sequence shown here is derived from an EMBL/GenBank/DDBJ whole genome shotgun (WGS) entry which is preliminary data.</text>
</comment>
<organism evidence="7 8">
    <name type="scientific">Tamaricihabitans halophyticus</name>
    <dbReference type="NCBI Taxonomy" id="1262583"/>
    <lineage>
        <taxon>Bacteria</taxon>
        <taxon>Bacillati</taxon>
        <taxon>Actinomycetota</taxon>
        <taxon>Actinomycetes</taxon>
        <taxon>Pseudonocardiales</taxon>
        <taxon>Pseudonocardiaceae</taxon>
        <taxon>Tamaricihabitans</taxon>
    </lineage>
</organism>
<dbReference type="PANTHER" id="PTHR32308">
    <property type="entry name" value="LYASE BETA SUBUNIT, PUTATIVE (AFU_ORTHOLOGUE AFUA_4G13030)-RELATED"/>
    <property type="match status" value="1"/>
</dbReference>
<feature type="binding site" evidence="5">
    <location>
        <position position="162"/>
    </location>
    <ligand>
        <name>Mg(2+)</name>
        <dbReference type="ChEBI" id="CHEBI:18420"/>
    </ligand>
</feature>
<evidence type="ECO:0000256" key="5">
    <source>
        <dbReference type="PIRSR" id="PIRSR015582-2"/>
    </source>
</evidence>
<evidence type="ECO:0000256" key="1">
    <source>
        <dbReference type="ARBA" id="ARBA00001946"/>
    </source>
</evidence>
<dbReference type="Gene3D" id="3.20.20.60">
    <property type="entry name" value="Phosphoenolpyruvate-binding domains"/>
    <property type="match status" value="1"/>
</dbReference>
<reference evidence="7 8" key="1">
    <citation type="submission" date="2019-03" db="EMBL/GenBank/DDBJ databases">
        <title>Genomic Encyclopedia of Type Strains, Phase IV (KMG-IV): sequencing the most valuable type-strain genomes for metagenomic binning, comparative biology and taxonomic classification.</title>
        <authorList>
            <person name="Goeker M."/>
        </authorList>
    </citation>
    <scope>NUCLEOTIDE SEQUENCE [LARGE SCALE GENOMIC DNA]</scope>
    <source>
        <strain evidence="7 8">DSM 45765</strain>
    </source>
</reference>
<protein>
    <submittedName>
        <fullName evidence="7">Citrate lyase subunit beta/citryl-CoA lyase</fullName>
    </submittedName>
</protein>
<evidence type="ECO:0000313" key="7">
    <source>
        <dbReference type="EMBL" id="TCP43421.1"/>
    </source>
</evidence>
<dbReference type="Proteomes" id="UP000294911">
    <property type="component" value="Unassembled WGS sequence"/>
</dbReference>
<evidence type="ECO:0000313" key="8">
    <source>
        <dbReference type="Proteomes" id="UP000294911"/>
    </source>
</evidence>
<evidence type="ECO:0000259" key="6">
    <source>
        <dbReference type="Pfam" id="PF03328"/>
    </source>
</evidence>
<evidence type="ECO:0000256" key="4">
    <source>
        <dbReference type="PIRSR" id="PIRSR015582-1"/>
    </source>
</evidence>
<dbReference type="RefSeq" id="WP_243659283.1">
    <property type="nucleotide sequence ID" value="NZ_SLXQ01000022.1"/>
</dbReference>
<feature type="binding site" evidence="5">
    <location>
        <position position="135"/>
    </location>
    <ligand>
        <name>Mg(2+)</name>
        <dbReference type="ChEBI" id="CHEBI:18420"/>
    </ligand>
</feature>
<comment type="cofactor">
    <cofactor evidence="1">
        <name>Mg(2+)</name>
        <dbReference type="ChEBI" id="CHEBI:18420"/>
    </cofactor>
</comment>
<feature type="binding site" evidence="4">
    <location>
        <position position="135"/>
    </location>
    <ligand>
        <name>substrate</name>
    </ligand>
</feature>
<keyword evidence="8" id="KW-1185">Reference proteome</keyword>
<keyword evidence="7" id="KW-0456">Lyase</keyword>
<name>A0A4R2Q9E5_9PSEU</name>
<dbReference type="EMBL" id="SLXQ01000022">
    <property type="protein sequence ID" value="TCP43421.1"/>
    <property type="molecule type" value="Genomic_DNA"/>
</dbReference>
<dbReference type="InterPro" id="IPR005000">
    <property type="entry name" value="Aldolase/citrate-lyase_domain"/>
</dbReference>
<keyword evidence="3 5" id="KW-0460">Magnesium</keyword>
<gene>
    <name evidence="7" type="ORF">EV191_12235</name>
</gene>